<evidence type="ECO:0000256" key="4">
    <source>
        <dbReference type="ARBA" id="ARBA00023159"/>
    </source>
</evidence>
<dbReference type="CDD" id="cd05466">
    <property type="entry name" value="PBP2_LTTR_substrate"/>
    <property type="match status" value="1"/>
</dbReference>
<evidence type="ECO:0000256" key="2">
    <source>
        <dbReference type="ARBA" id="ARBA00023015"/>
    </source>
</evidence>
<gene>
    <name evidence="8" type="ORF">L1O03_06575</name>
</gene>
<evidence type="ECO:0000256" key="1">
    <source>
        <dbReference type="ARBA" id="ARBA00009437"/>
    </source>
</evidence>
<dbReference type="EMBL" id="JAKGSI010000003">
    <property type="protein sequence ID" value="MCF4006843.1"/>
    <property type="molecule type" value="Genomic_DNA"/>
</dbReference>
<evidence type="ECO:0000256" key="6">
    <source>
        <dbReference type="SAM" id="MobiDB-lite"/>
    </source>
</evidence>
<keyword evidence="9" id="KW-1185">Reference proteome</keyword>
<dbReference type="PANTHER" id="PTHR30346">
    <property type="entry name" value="TRANSCRIPTIONAL DUAL REGULATOR HCAR-RELATED"/>
    <property type="match status" value="1"/>
</dbReference>
<comment type="similarity">
    <text evidence="1">Belongs to the LysR transcriptional regulatory family.</text>
</comment>
<dbReference type="SUPFAM" id="SSF53850">
    <property type="entry name" value="Periplasmic binding protein-like II"/>
    <property type="match status" value="1"/>
</dbReference>
<evidence type="ECO:0000256" key="3">
    <source>
        <dbReference type="ARBA" id="ARBA00023125"/>
    </source>
</evidence>
<feature type="compositionally biased region" description="Gly residues" evidence="6">
    <location>
        <begin position="231"/>
        <end position="250"/>
    </location>
</feature>
<dbReference type="AlphaFoldDB" id="A0A9X1U0T5"/>
<evidence type="ECO:0000313" key="8">
    <source>
        <dbReference type="EMBL" id="MCF4006843.1"/>
    </source>
</evidence>
<feature type="domain" description="LysR substrate-binding" evidence="7">
    <location>
        <begin position="28"/>
        <end position="100"/>
    </location>
</feature>
<dbReference type="Pfam" id="PF03466">
    <property type="entry name" value="LysR_substrate"/>
    <property type="match status" value="1"/>
</dbReference>
<protein>
    <submittedName>
        <fullName evidence="8">LysR family transcriptional regulator substrate-binding protein</fullName>
    </submittedName>
</protein>
<evidence type="ECO:0000259" key="7">
    <source>
        <dbReference type="Pfam" id="PF03466"/>
    </source>
</evidence>
<dbReference type="GO" id="GO:0032993">
    <property type="term" value="C:protein-DNA complex"/>
    <property type="evidence" value="ECO:0007669"/>
    <property type="project" value="TreeGrafter"/>
</dbReference>
<feature type="compositionally biased region" description="Basic and acidic residues" evidence="6">
    <location>
        <begin position="194"/>
        <end position="224"/>
    </location>
</feature>
<dbReference type="RefSeq" id="WP_236118650.1">
    <property type="nucleotide sequence ID" value="NZ_JAKGSI010000003.1"/>
</dbReference>
<sequence length="259" mass="28015">MLTLAFVTGTEPDKWFRRYEERSSHGPLRTRGEDDPVSLLLDGEVDAALVRFPEPRIDREEYHVVELYTESAGVAVPKESVYAELGEALRPEDIAGEACHYAPEAGTSIDLAGLRVGLQVVAANVGVVMGPRPILAMLGGKQVRDCELLEAPWGETRIGIVWPKERDADDVQDLVGIMKGRTAQSTRQGGGDRGAGEHGQTKKLSAKEKTRAKQERRAAREGRAVQDAGGRQRGGSGRRGAGRRGSAGRGRGGRRGRRG</sequence>
<evidence type="ECO:0000313" key="9">
    <source>
        <dbReference type="Proteomes" id="UP001139336"/>
    </source>
</evidence>
<keyword evidence="3" id="KW-0238">DNA-binding</keyword>
<reference evidence="8" key="1">
    <citation type="submission" date="2022-01" db="EMBL/GenBank/DDBJ databases">
        <title>Corynebacterium sp. nov isolated from isolated from the feces of the greater white-fronted geese (Anser albifrons) at Poyang Lake, PR China.</title>
        <authorList>
            <person name="Liu Q."/>
        </authorList>
    </citation>
    <scope>NUCLEOTIDE SEQUENCE</scope>
    <source>
        <strain evidence="8">JCM 32435</strain>
    </source>
</reference>
<dbReference type="GO" id="GO:0003700">
    <property type="term" value="F:DNA-binding transcription factor activity"/>
    <property type="evidence" value="ECO:0007669"/>
    <property type="project" value="TreeGrafter"/>
</dbReference>
<accession>A0A9X1U0T5</accession>
<dbReference type="GO" id="GO:0003677">
    <property type="term" value="F:DNA binding"/>
    <property type="evidence" value="ECO:0007669"/>
    <property type="project" value="UniProtKB-KW"/>
</dbReference>
<proteinExistence type="inferred from homology"/>
<organism evidence="8 9">
    <name type="scientific">Corynebacterium uropygiale</name>
    <dbReference type="NCBI Taxonomy" id="1775911"/>
    <lineage>
        <taxon>Bacteria</taxon>
        <taxon>Bacillati</taxon>
        <taxon>Actinomycetota</taxon>
        <taxon>Actinomycetes</taxon>
        <taxon>Mycobacteriales</taxon>
        <taxon>Corynebacteriaceae</taxon>
        <taxon>Corynebacterium</taxon>
    </lineage>
</organism>
<keyword evidence="2" id="KW-0805">Transcription regulation</keyword>
<keyword evidence="5" id="KW-0804">Transcription</keyword>
<dbReference type="Proteomes" id="UP001139336">
    <property type="component" value="Unassembled WGS sequence"/>
</dbReference>
<evidence type="ECO:0000256" key="5">
    <source>
        <dbReference type="ARBA" id="ARBA00023163"/>
    </source>
</evidence>
<dbReference type="PANTHER" id="PTHR30346:SF0">
    <property type="entry name" value="HCA OPERON TRANSCRIPTIONAL ACTIVATOR HCAR"/>
    <property type="match status" value="1"/>
</dbReference>
<keyword evidence="4" id="KW-0010">Activator</keyword>
<comment type="caution">
    <text evidence="8">The sequence shown here is derived from an EMBL/GenBank/DDBJ whole genome shotgun (WGS) entry which is preliminary data.</text>
</comment>
<dbReference type="InterPro" id="IPR005119">
    <property type="entry name" value="LysR_subst-bd"/>
</dbReference>
<name>A0A9X1U0T5_9CORY</name>
<feature type="region of interest" description="Disordered" evidence="6">
    <location>
        <begin position="180"/>
        <end position="259"/>
    </location>
</feature>